<dbReference type="CDD" id="cd20535">
    <property type="entry name" value="CYCLIN_CCNM_CCNQ_rpt2"/>
    <property type="match status" value="1"/>
</dbReference>
<dbReference type="STRING" id="126957.T1JK71"/>
<dbReference type="InterPro" id="IPR036915">
    <property type="entry name" value="Cyclin-like_sf"/>
</dbReference>
<dbReference type="PROSITE" id="PS51257">
    <property type="entry name" value="PROKAR_LIPOPROTEIN"/>
    <property type="match status" value="1"/>
</dbReference>
<protein>
    <recommendedName>
        <fullName evidence="2">Cyclin-Q</fullName>
    </recommendedName>
    <alternativeName>
        <fullName evidence="4">Cyclin-related protein FAM58A</fullName>
    </alternativeName>
</protein>
<dbReference type="InterPro" id="IPR043198">
    <property type="entry name" value="Cyclin/Ssn8"/>
</dbReference>
<dbReference type="EMBL" id="JH431939">
    <property type="status" value="NOT_ANNOTATED_CDS"/>
    <property type="molecule type" value="Genomic_DNA"/>
</dbReference>
<feature type="domain" description="Cyclin-like" evidence="6">
    <location>
        <begin position="14"/>
        <end position="112"/>
    </location>
</feature>
<feature type="domain" description="Cyclin-like" evidence="6">
    <location>
        <begin position="125"/>
        <end position="221"/>
    </location>
</feature>
<dbReference type="InterPro" id="IPR048055">
    <property type="entry name" value="Cyclin-Q_first_cyclin_box"/>
</dbReference>
<evidence type="ECO:0000256" key="5">
    <source>
        <dbReference type="RuleBase" id="RU000383"/>
    </source>
</evidence>
<dbReference type="PIRSF" id="PIRSF028758">
    <property type="entry name" value="Cyclin, C/H/G types"/>
    <property type="match status" value="1"/>
</dbReference>
<dbReference type="PANTHER" id="PTHR10026">
    <property type="entry name" value="CYCLIN"/>
    <property type="match status" value="1"/>
</dbReference>
<dbReference type="Gene3D" id="1.10.472.10">
    <property type="entry name" value="Cyclin-like"/>
    <property type="match status" value="2"/>
</dbReference>
<dbReference type="InterPro" id="IPR048053">
    <property type="entry name" value="Cyclin-Q_second_cyclin_box"/>
</dbReference>
<evidence type="ECO:0000259" key="6">
    <source>
        <dbReference type="SMART" id="SM00385"/>
    </source>
</evidence>
<dbReference type="eggNOG" id="KOG0834">
    <property type="taxonomic scope" value="Eukaryota"/>
</dbReference>
<proteinExistence type="inferred from homology"/>
<reference evidence="7" key="2">
    <citation type="submission" date="2015-02" db="UniProtKB">
        <authorList>
            <consortium name="EnsemblMetazoa"/>
        </authorList>
    </citation>
    <scope>IDENTIFICATION</scope>
</reference>
<evidence type="ECO:0000313" key="8">
    <source>
        <dbReference type="Proteomes" id="UP000014500"/>
    </source>
</evidence>
<dbReference type="SUPFAM" id="SSF47954">
    <property type="entry name" value="Cyclin-like"/>
    <property type="match status" value="2"/>
</dbReference>
<dbReference type="EnsemblMetazoa" id="SMAR014251-RA">
    <property type="protein sequence ID" value="SMAR014251-PA"/>
    <property type="gene ID" value="SMAR014251"/>
</dbReference>
<evidence type="ECO:0000256" key="4">
    <source>
        <dbReference type="ARBA" id="ARBA00032419"/>
    </source>
</evidence>
<evidence type="ECO:0000313" key="7">
    <source>
        <dbReference type="EnsemblMetazoa" id="SMAR014251-PA"/>
    </source>
</evidence>
<dbReference type="InterPro" id="IPR006671">
    <property type="entry name" value="Cyclin_N"/>
</dbReference>
<dbReference type="Proteomes" id="UP000014500">
    <property type="component" value="Unassembled WGS sequence"/>
</dbReference>
<name>T1JK71_STRMM</name>
<dbReference type="GO" id="GO:0016538">
    <property type="term" value="F:cyclin-dependent protein serine/threonine kinase regulator activity"/>
    <property type="evidence" value="ECO:0007669"/>
    <property type="project" value="InterPro"/>
</dbReference>
<dbReference type="GO" id="GO:0006357">
    <property type="term" value="P:regulation of transcription by RNA polymerase II"/>
    <property type="evidence" value="ECO:0007669"/>
    <property type="project" value="InterPro"/>
</dbReference>
<dbReference type="InterPro" id="IPR013763">
    <property type="entry name" value="Cyclin-like_dom"/>
</dbReference>
<organism evidence="7 8">
    <name type="scientific">Strigamia maritima</name>
    <name type="common">European centipede</name>
    <name type="synonym">Geophilus maritimus</name>
    <dbReference type="NCBI Taxonomy" id="126957"/>
    <lineage>
        <taxon>Eukaryota</taxon>
        <taxon>Metazoa</taxon>
        <taxon>Ecdysozoa</taxon>
        <taxon>Arthropoda</taxon>
        <taxon>Myriapoda</taxon>
        <taxon>Chilopoda</taxon>
        <taxon>Pleurostigmophora</taxon>
        <taxon>Geophilomorpha</taxon>
        <taxon>Linotaeniidae</taxon>
        <taxon>Strigamia</taxon>
    </lineage>
</organism>
<dbReference type="Pfam" id="PF00134">
    <property type="entry name" value="Cyclin_N"/>
    <property type="match status" value="1"/>
</dbReference>
<accession>T1JK71</accession>
<keyword evidence="8" id="KW-1185">Reference proteome</keyword>
<evidence type="ECO:0000256" key="3">
    <source>
        <dbReference type="ARBA" id="ARBA00023127"/>
    </source>
</evidence>
<dbReference type="AlphaFoldDB" id="T1JK71"/>
<dbReference type="CDD" id="cd20534">
    <property type="entry name" value="CYCLIN_CCNM_CCNQ_rpt1"/>
    <property type="match status" value="1"/>
</dbReference>
<dbReference type="HOGENOM" id="CLU_022000_2_0_1"/>
<dbReference type="OMA" id="HVESNKA"/>
<dbReference type="PhylomeDB" id="T1JK71"/>
<sequence length="227" mass="26460">MALSHRSRHFELIRYIFEVGTKLNAQHVSIATASCLYHKFFENCNSKNYDHHMIAATCVYLAGKVEEDHFSIKDVINVAYKTLHKESGPLEPGEKYHNLRKSIVHLELLILRVLKFKVSFVDPRKYLLHYVKSLQHWLHPSLTEKVPILQTSWALIQDFLHDPVYLKYKAQHIAIGALYLALQCCGIQVPYNEDAVLTWYETFADDLTKEELWEIVEDIMSVSLMEN</sequence>
<keyword evidence="3 5" id="KW-0195">Cyclin</keyword>
<evidence type="ECO:0000256" key="1">
    <source>
        <dbReference type="ARBA" id="ARBA00010390"/>
    </source>
</evidence>
<comment type="similarity">
    <text evidence="1">Belongs to the cyclin family. Cyclin-like FAM58 subfamily.</text>
</comment>
<evidence type="ECO:0000256" key="2">
    <source>
        <dbReference type="ARBA" id="ARBA00019501"/>
    </source>
</evidence>
<dbReference type="SMART" id="SM00385">
    <property type="entry name" value="CYCLIN"/>
    <property type="match status" value="2"/>
</dbReference>
<reference evidence="8" key="1">
    <citation type="submission" date="2011-05" db="EMBL/GenBank/DDBJ databases">
        <authorList>
            <person name="Richards S.R."/>
            <person name="Qu J."/>
            <person name="Jiang H."/>
            <person name="Jhangiani S.N."/>
            <person name="Agravi P."/>
            <person name="Goodspeed R."/>
            <person name="Gross S."/>
            <person name="Mandapat C."/>
            <person name="Jackson L."/>
            <person name="Mathew T."/>
            <person name="Pu L."/>
            <person name="Thornton R."/>
            <person name="Saada N."/>
            <person name="Wilczek-Boney K.B."/>
            <person name="Lee S."/>
            <person name="Kovar C."/>
            <person name="Wu Y."/>
            <person name="Scherer S.E."/>
            <person name="Worley K.C."/>
            <person name="Muzny D.M."/>
            <person name="Gibbs R."/>
        </authorList>
    </citation>
    <scope>NUCLEOTIDE SEQUENCE</scope>
    <source>
        <strain evidence="8">Brora</strain>
    </source>
</reference>